<organism evidence="1 2">
    <name type="scientific">Coemansia furcata</name>
    <dbReference type="NCBI Taxonomy" id="417177"/>
    <lineage>
        <taxon>Eukaryota</taxon>
        <taxon>Fungi</taxon>
        <taxon>Fungi incertae sedis</taxon>
        <taxon>Zoopagomycota</taxon>
        <taxon>Kickxellomycotina</taxon>
        <taxon>Kickxellomycetes</taxon>
        <taxon>Kickxellales</taxon>
        <taxon>Kickxellaceae</taxon>
        <taxon>Coemansia</taxon>
    </lineage>
</organism>
<dbReference type="Proteomes" id="UP001140096">
    <property type="component" value="Unassembled WGS sequence"/>
</dbReference>
<reference evidence="1" key="1">
    <citation type="submission" date="2022-07" db="EMBL/GenBank/DDBJ databases">
        <title>Phylogenomic reconstructions and comparative analyses of Kickxellomycotina fungi.</title>
        <authorList>
            <person name="Reynolds N.K."/>
            <person name="Stajich J.E."/>
            <person name="Barry K."/>
            <person name="Grigoriev I.V."/>
            <person name="Crous P."/>
            <person name="Smith M.E."/>
        </authorList>
    </citation>
    <scope>NUCLEOTIDE SEQUENCE</scope>
    <source>
        <strain evidence="1">CBS 102833</strain>
    </source>
</reference>
<accession>A0ACC1LHR9</accession>
<proteinExistence type="predicted"/>
<feature type="non-terminal residue" evidence="1">
    <location>
        <position position="278"/>
    </location>
</feature>
<dbReference type="EMBL" id="JANBUP010001079">
    <property type="protein sequence ID" value="KAJ2808593.1"/>
    <property type="molecule type" value="Genomic_DNA"/>
</dbReference>
<evidence type="ECO:0000313" key="1">
    <source>
        <dbReference type="EMBL" id="KAJ2808593.1"/>
    </source>
</evidence>
<gene>
    <name evidence="1" type="ORF">H4S07_003382</name>
</gene>
<protein>
    <submittedName>
        <fullName evidence="1">Uncharacterized protein</fullName>
    </submittedName>
</protein>
<keyword evidence="2" id="KW-1185">Reference proteome</keyword>
<name>A0ACC1LHR9_9FUNG</name>
<comment type="caution">
    <text evidence="1">The sequence shown here is derived from an EMBL/GenBank/DDBJ whole genome shotgun (WGS) entry which is preliminary data.</text>
</comment>
<evidence type="ECO:0000313" key="2">
    <source>
        <dbReference type="Proteomes" id="UP001140096"/>
    </source>
</evidence>
<sequence length="278" mass="32285">MDDYQELNSVPHGMDRGHSTAPLPPQPHQRYKKQPQYSSAIYGPPSHAQPAQNVGYQPMGNMPPAGYDWNGYPTQAQTQTMVQDVSMHGALSRGGKSLMRSLWKFAMRQTTHCHSHSYLHFVVSHAPTHRVSTTQPLRNKVTERLHQIDRETFENEERVYQQKGEEIQNDLAMILRGTHPVFAEGVARLAAERDRTLESAEQNHQYLVAMYERTYKLEREQAEQAYNAEKQTIRDRIYADIEERRKRLKEEKDSLDITMDFVFESGSRTSSKRNLRKR</sequence>